<proteinExistence type="predicted"/>
<feature type="transmembrane region" description="Helical" evidence="5">
    <location>
        <begin position="111"/>
        <end position="129"/>
    </location>
</feature>
<dbReference type="GO" id="GO:0006465">
    <property type="term" value="P:signal peptide processing"/>
    <property type="evidence" value="ECO:0007669"/>
    <property type="project" value="InterPro"/>
</dbReference>
<evidence type="ECO:0000256" key="4">
    <source>
        <dbReference type="ARBA" id="ARBA00023136"/>
    </source>
</evidence>
<dbReference type="PANTHER" id="PTHR10806:SF6">
    <property type="entry name" value="SIGNAL PEPTIDASE COMPLEX CATALYTIC SUBUNIT SEC11"/>
    <property type="match status" value="1"/>
</dbReference>
<dbReference type="InterPro" id="IPR001733">
    <property type="entry name" value="Peptidase_S26B"/>
</dbReference>
<evidence type="ECO:0000256" key="3">
    <source>
        <dbReference type="ARBA" id="ARBA00022989"/>
    </source>
</evidence>
<accession>X0Y7L9</accession>
<dbReference type="SUPFAM" id="SSF51306">
    <property type="entry name" value="LexA/Signal peptidase"/>
    <property type="match status" value="1"/>
</dbReference>
<feature type="non-terminal residue" evidence="6">
    <location>
        <position position="1"/>
    </location>
</feature>
<evidence type="ECO:0000256" key="1">
    <source>
        <dbReference type="ARBA" id="ARBA00004370"/>
    </source>
</evidence>
<dbReference type="AlphaFoldDB" id="X0Y7L9"/>
<keyword evidence="4 5" id="KW-0472">Membrane</keyword>
<dbReference type="EMBL" id="BARS01056144">
    <property type="protein sequence ID" value="GAG51869.1"/>
    <property type="molecule type" value="Genomic_DNA"/>
</dbReference>
<sequence>AATNLLGYQSYVIYSGSMEPAVKVGSLLLTRPAGVEDLRVGDVITYRSPGNHTTLTHRIVSVRQEDGERAFTTKGDASLEPDPREVILRGQVSKMTFDIPYLGYVVDFAKSIQGVVLLLLVPAAGLVLIQASKMWRARASTGVE</sequence>
<keyword evidence="2 5" id="KW-0812">Transmembrane</keyword>
<reference evidence="6" key="1">
    <citation type="journal article" date="2014" name="Front. Microbiol.">
        <title>High frequency of phylogenetically diverse reductive dehalogenase-homologous genes in deep subseafloor sedimentary metagenomes.</title>
        <authorList>
            <person name="Kawai M."/>
            <person name="Futagami T."/>
            <person name="Toyoda A."/>
            <person name="Takaki Y."/>
            <person name="Nishi S."/>
            <person name="Hori S."/>
            <person name="Arai W."/>
            <person name="Tsubouchi T."/>
            <person name="Morono Y."/>
            <person name="Uchiyama I."/>
            <person name="Ito T."/>
            <person name="Fujiyama A."/>
            <person name="Inagaki F."/>
            <person name="Takami H."/>
        </authorList>
    </citation>
    <scope>NUCLEOTIDE SEQUENCE</scope>
    <source>
        <strain evidence="6">Expedition CK06-06</strain>
    </source>
</reference>
<dbReference type="PANTHER" id="PTHR10806">
    <property type="entry name" value="SIGNAL PEPTIDASE COMPLEX CATALYTIC SUBUNIT SEC11"/>
    <property type="match status" value="1"/>
</dbReference>
<organism evidence="6">
    <name type="scientific">marine sediment metagenome</name>
    <dbReference type="NCBI Taxonomy" id="412755"/>
    <lineage>
        <taxon>unclassified sequences</taxon>
        <taxon>metagenomes</taxon>
        <taxon>ecological metagenomes</taxon>
    </lineage>
</organism>
<evidence type="ECO:0000313" key="6">
    <source>
        <dbReference type="EMBL" id="GAG51869.1"/>
    </source>
</evidence>
<dbReference type="Gene3D" id="2.10.109.10">
    <property type="entry name" value="Umud Fragment, subunit A"/>
    <property type="match status" value="1"/>
</dbReference>
<dbReference type="GO" id="GO:0016020">
    <property type="term" value="C:membrane"/>
    <property type="evidence" value="ECO:0007669"/>
    <property type="project" value="UniProtKB-SubCell"/>
</dbReference>
<gene>
    <name evidence="6" type="ORF">S01H1_82765</name>
</gene>
<comment type="subcellular location">
    <subcellularLocation>
        <location evidence="1">Membrane</location>
    </subcellularLocation>
</comment>
<dbReference type="InterPro" id="IPR036286">
    <property type="entry name" value="LexA/Signal_pep-like_sf"/>
</dbReference>
<dbReference type="GO" id="GO:0004252">
    <property type="term" value="F:serine-type endopeptidase activity"/>
    <property type="evidence" value="ECO:0007669"/>
    <property type="project" value="InterPro"/>
</dbReference>
<evidence type="ECO:0000256" key="2">
    <source>
        <dbReference type="ARBA" id="ARBA00022692"/>
    </source>
</evidence>
<dbReference type="InterPro" id="IPR019533">
    <property type="entry name" value="Peptidase_S26"/>
</dbReference>
<comment type="caution">
    <text evidence="6">The sequence shown here is derived from an EMBL/GenBank/DDBJ whole genome shotgun (WGS) entry which is preliminary data.</text>
</comment>
<keyword evidence="3 5" id="KW-1133">Transmembrane helix</keyword>
<evidence type="ECO:0000256" key="5">
    <source>
        <dbReference type="SAM" id="Phobius"/>
    </source>
</evidence>
<evidence type="ECO:0008006" key="7">
    <source>
        <dbReference type="Google" id="ProtNLM"/>
    </source>
</evidence>
<protein>
    <recommendedName>
        <fullName evidence="7">Peptidase S26 domain-containing protein</fullName>
    </recommendedName>
</protein>
<dbReference type="NCBIfam" id="TIGR02228">
    <property type="entry name" value="sigpep_I_arch"/>
    <property type="match status" value="1"/>
</dbReference>
<name>X0Y7L9_9ZZZZ</name>
<dbReference type="CDD" id="cd06530">
    <property type="entry name" value="S26_SPase_I"/>
    <property type="match status" value="1"/>
</dbReference>